<name>A0ACC1S5Y3_9HYPO</name>
<comment type="caution">
    <text evidence="1">The sequence shown here is derived from an EMBL/GenBank/DDBJ whole genome shotgun (WGS) entry which is preliminary data.</text>
</comment>
<protein>
    <submittedName>
        <fullName evidence="1">Uncharacterized protein</fullName>
    </submittedName>
</protein>
<gene>
    <name evidence="1" type="ORF">NM208_g8429</name>
</gene>
<sequence length="539" mass="60561">MQAGEGHGQGWFRINTIKGAQNAALFKWPDQSNEPECSPIPVEEELLPSLNQLADNPKCEALPCYIGRIPHEDLSNILHCGAELWACLKDITQVGKPDCNIAPAGSCTPFDGGPGPLWYANLTVSGSKIWLVIETSSNDKLLGLLNGWWPEGKPKCHDWVRHLALFLSPARLDQEDIRYQVYGTVPGKMVVFKPGEYYLGMNFSQAATVSTHFVPPGTELLPRTIPTCQDCRLSGLEGPQVGDMAKTPKRGKKRGRPRGLQSVKGGKKKTVHVQRQDDEILEEEDCLMDAVVEEIQEVDPYCLIPSRDKIEGLQVETFQLATLLWGRLALRQFIGLVTAWRTRGAVIVKGPGDSITRNDRILRCMSSLGNALDNSKLAKLQIRLAEFHLAHEINDIKAKGILKFTEKMCAKAGLPMWKFEKHRARGNHWMALCRDPIDEEAWVPGLLCLIPLESDDPFFVTDEDYHAIDEEQLEIMYDLFDDLSQFKYFKTINNATEAFVAALSESSSIKFKFEDEEGPLNWGEMEETEIVKLLTVERR</sequence>
<proteinExistence type="predicted"/>
<reference evidence="1" key="1">
    <citation type="submission" date="2022-08" db="EMBL/GenBank/DDBJ databases">
        <title>Genome Sequence of Fusarium decemcellulare.</title>
        <authorList>
            <person name="Buettner E."/>
        </authorList>
    </citation>
    <scope>NUCLEOTIDE SEQUENCE</scope>
    <source>
        <strain evidence="1">Babe19</strain>
    </source>
</reference>
<dbReference type="EMBL" id="JANRMS010000957">
    <property type="protein sequence ID" value="KAJ3532455.1"/>
    <property type="molecule type" value="Genomic_DNA"/>
</dbReference>
<keyword evidence="2" id="KW-1185">Reference proteome</keyword>
<organism evidence="1 2">
    <name type="scientific">Fusarium decemcellulare</name>
    <dbReference type="NCBI Taxonomy" id="57161"/>
    <lineage>
        <taxon>Eukaryota</taxon>
        <taxon>Fungi</taxon>
        <taxon>Dikarya</taxon>
        <taxon>Ascomycota</taxon>
        <taxon>Pezizomycotina</taxon>
        <taxon>Sordariomycetes</taxon>
        <taxon>Hypocreomycetidae</taxon>
        <taxon>Hypocreales</taxon>
        <taxon>Nectriaceae</taxon>
        <taxon>Fusarium</taxon>
        <taxon>Fusarium decemcellulare species complex</taxon>
    </lineage>
</organism>
<evidence type="ECO:0000313" key="1">
    <source>
        <dbReference type="EMBL" id="KAJ3532455.1"/>
    </source>
</evidence>
<dbReference type="Proteomes" id="UP001148629">
    <property type="component" value="Unassembled WGS sequence"/>
</dbReference>
<evidence type="ECO:0000313" key="2">
    <source>
        <dbReference type="Proteomes" id="UP001148629"/>
    </source>
</evidence>
<accession>A0ACC1S5Y3</accession>